<proteinExistence type="predicted"/>
<comment type="caution">
    <text evidence="1">The sequence shown here is derived from an EMBL/GenBank/DDBJ whole genome shotgun (WGS) entry which is preliminary data.</text>
</comment>
<accession>A0AAJ1R4M1</accession>
<dbReference type="Gene3D" id="2.180.10.10">
    <property type="entry name" value="RHS repeat-associated core"/>
    <property type="match status" value="1"/>
</dbReference>
<organism evidence="1 2">
    <name type="scientific">Chryseobacterium gambrini</name>
    <dbReference type="NCBI Taxonomy" id="373672"/>
    <lineage>
        <taxon>Bacteria</taxon>
        <taxon>Pseudomonadati</taxon>
        <taxon>Bacteroidota</taxon>
        <taxon>Flavobacteriia</taxon>
        <taxon>Flavobacteriales</taxon>
        <taxon>Weeksellaceae</taxon>
        <taxon>Chryseobacterium group</taxon>
        <taxon>Chryseobacterium</taxon>
    </lineage>
</organism>
<protein>
    <submittedName>
        <fullName evidence="1">RHS repeat-associated core domain-containing protein</fullName>
    </submittedName>
</protein>
<dbReference type="PANTHER" id="PTHR32305:SF15">
    <property type="entry name" value="PROTEIN RHSA-RELATED"/>
    <property type="match status" value="1"/>
</dbReference>
<gene>
    <name evidence="1" type="ORF">QX233_13000</name>
</gene>
<sequence>MKHEGYSQTAGNPSYNYQYSGKELQKETGWSDFGARMYMSDIARWGVIDPLAETTTRVNPYNYALNNPVMFIDPDGRKAFAPEPVEDNVPRGGLADFYLRGGNGSYASYNEFLGNDMLLFYKGANGAYGGGGGSSPTEIGIYGKFAQAAFDLLKESMKGQLNLTFKDGMVSGSAVEGATLSEAASWLLEAIKNPDIKVRLDTVAGFYFYDPNLKKDVYFEGDAFRGSFIYNNKTVATNIVSTEVIKGFDFITKSPNGTGVLHAALEAYIGGKYFPDSMKTAGKDGTFGPDNIPYSASHDWAACLDKENFRNTPANYRLMPNEVRLNGKLQSISPYFYNKTTGEILYRFGTVKY</sequence>
<dbReference type="Proteomes" id="UP001225933">
    <property type="component" value="Unassembled WGS sequence"/>
</dbReference>
<dbReference type="EMBL" id="JAUHGV010000015">
    <property type="protein sequence ID" value="MDN4013387.1"/>
    <property type="molecule type" value="Genomic_DNA"/>
</dbReference>
<name>A0AAJ1R4M1_9FLAO</name>
<evidence type="ECO:0000313" key="1">
    <source>
        <dbReference type="EMBL" id="MDN4013387.1"/>
    </source>
</evidence>
<dbReference type="PANTHER" id="PTHR32305">
    <property type="match status" value="1"/>
</dbReference>
<dbReference type="InterPro" id="IPR050708">
    <property type="entry name" value="T6SS_VgrG/RHS"/>
</dbReference>
<dbReference type="RefSeq" id="WP_214590033.1">
    <property type="nucleotide sequence ID" value="NZ_JAUHGV010000015.1"/>
</dbReference>
<dbReference type="NCBIfam" id="TIGR03696">
    <property type="entry name" value="Rhs_assc_core"/>
    <property type="match status" value="1"/>
</dbReference>
<reference evidence="1" key="1">
    <citation type="submission" date="2023-06" db="EMBL/GenBank/DDBJ databases">
        <title>Two Chryseobacterium gambrini strains from China.</title>
        <authorList>
            <person name="Zeng J."/>
            <person name="Wu Y."/>
        </authorList>
    </citation>
    <scope>NUCLEOTIDE SEQUENCE</scope>
    <source>
        <strain evidence="1">SQ219</strain>
    </source>
</reference>
<dbReference type="AlphaFoldDB" id="A0AAJ1R4M1"/>
<dbReference type="InterPro" id="IPR022385">
    <property type="entry name" value="Rhs_assc_core"/>
</dbReference>
<evidence type="ECO:0000313" key="2">
    <source>
        <dbReference type="Proteomes" id="UP001225933"/>
    </source>
</evidence>